<comment type="function">
    <text evidence="6">Probable RNase involved in rRNA stability through maturation and/or degradation of precursor rRNAs. Binds to RNA in loop regions with AU-rich sequences.</text>
</comment>
<evidence type="ECO:0000256" key="5">
    <source>
        <dbReference type="ARBA" id="ARBA00022884"/>
    </source>
</evidence>
<dbReference type="EMBL" id="QMDX01000002">
    <property type="protein sequence ID" value="TSD15283.1"/>
    <property type="molecule type" value="Genomic_DNA"/>
</dbReference>
<organism evidence="9 10">
    <name type="scientific">Haloglomus irregulare</name>
    <dbReference type="NCBI Taxonomy" id="2234134"/>
    <lineage>
        <taxon>Archaea</taxon>
        <taxon>Methanobacteriati</taxon>
        <taxon>Methanobacteriota</taxon>
        <taxon>Stenosarchaea group</taxon>
        <taxon>Halobacteria</taxon>
        <taxon>Halobacteriales</taxon>
        <taxon>Natronomonadaceae</taxon>
        <taxon>Haloglomus</taxon>
    </lineage>
</organism>
<keyword evidence="5 6" id="KW-0694">RNA-binding</keyword>
<comment type="caution">
    <text evidence="9">The sequence shown here is derived from an EMBL/GenBank/DDBJ whole genome shotgun (WGS) entry which is preliminary data.</text>
</comment>
<dbReference type="EC" id="3.1.26.-" evidence="6"/>
<feature type="domain" description="DUF402" evidence="8">
    <location>
        <begin position="379"/>
        <end position="516"/>
    </location>
</feature>
<evidence type="ECO:0000256" key="4">
    <source>
        <dbReference type="ARBA" id="ARBA00022801"/>
    </source>
</evidence>
<keyword evidence="3 6" id="KW-0255">Endonuclease</keyword>
<dbReference type="InterPro" id="IPR016730">
    <property type="entry name" value="RNA-bd_FAU-1"/>
</dbReference>
<dbReference type="GO" id="GO:0016891">
    <property type="term" value="F:RNA endonuclease activity producing 5'-phosphomonoesters, hydrolytic mechanism"/>
    <property type="evidence" value="ECO:0007669"/>
    <property type="project" value="UniProtKB-UniRule"/>
</dbReference>
<evidence type="ECO:0000256" key="6">
    <source>
        <dbReference type="HAMAP-Rule" id="MF_01910"/>
    </source>
</evidence>
<feature type="compositionally biased region" description="Basic and acidic residues" evidence="7">
    <location>
        <begin position="53"/>
        <end position="67"/>
    </location>
</feature>
<evidence type="ECO:0000259" key="8">
    <source>
        <dbReference type="Pfam" id="PF04167"/>
    </source>
</evidence>
<sequence>MSDDAGDGPPAVPADAEALSVRVRGIYTTALTALLHDSTTDGVPTRVVQASEPIRDRFAGDPDERTAGGEAAGQSGATFPVAPADATVTTTGERQGVGISGAPWAVARLRERLAGISRDTLAWHATLPAGAVCQGVVMDDAGGGAVVDCGPASGYLPYANSDDYVEEGDVLRVQVRDPRPPWDDDRPELGTGLVVDAGLVELRRGGTGGTGEAARMAELLPVEVPEGWAPRWDRGADDADLDALEAALSRGVARVETLATATDPDPDEAPGLLATIGATAWCWFGRESRFELDEHRRGVTTTMPGHHRTKATAGAASAAVDFAEAVAGDRFAGGTGERTAGGEAASRSEPEDPFPFAAVTRQFGPREGDRLALHHGKPDGRLISLGRGEVTDYDPGGSVTLRREMSPGGTYDALSAERQAGDVAVTTLKEGRWWYPTVYRADDGSRRGTYVNVCTPVELFPDAARYVDLHVDVVKEADGTVRRVDDDELDTAVDRGHVSEALARKARNVATAVENAL</sequence>
<accession>A0A554ND34</accession>
<evidence type="ECO:0000256" key="3">
    <source>
        <dbReference type="ARBA" id="ARBA00022759"/>
    </source>
</evidence>
<dbReference type="HAMAP" id="MF_01910">
    <property type="entry name" value="RNA_binding_AU_1"/>
    <property type="match status" value="1"/>
</dbReference>
<dbReference type="Proteomes" id="UP000319894">
    <property type="component" value="Unassembled WGS sequence"/>
</dbReference>
<evidence type="ECO:0000313" key="9">
    <source>
        <dbReference type="EMBL" id="TSD15283.1"/>
    </source>
</evidence>
<protein>
    <recommendedName>
        <fullName evidence="6">Probable ribonuclease FAU-1</fullName>
        <ecNumber evidence="6">3.1.26.-</ecNumber>
    </recommendedName>
    <alternativeName>
        <fullName evidence="6">RNA-binding protein FAU-1</fullName>
    </alternativeName>
</protein>
<dbReference type="OrthoDB" id="84798at2157"/>
<dbReference type="InterPro" id="IPR050212">
    <property type="entry name" value="Ntdp-like"/>
</dbReference>
<dbReference type="PANTHER" id="PTHR39159:SF1">
    <property type="entry name" value="UPF0374 PROTEIN YGAC"/>
    <property type="match status" value="1"/>
</dbReference>
<evidence type="ECO:0000256" key="7">
    <source>
        <dbReference type="SAM" id="MobiDB-lite"/>
    </source>
</evidence>
<dbReference type="AlphaFoldDB" id="A0A554ND34"/>
<keyword evidence="10" id="KW-1185">Reference proteome</keyword>
<reference evidence="9 10" key="1">
    <citation type="submission" date="2018-06" db="EMBL/GenBank/DDBJ databases">
        <title>Natronomonas sp. F16-60 a new haloarchaeon isolated from a solar saltern of Isla Cristina, Huelva, Spain.</title>
        <authorList>
            <person name="Duran-Viseras A."/>
            <person name="Sanchez-Porro C."/>
            <person name="Ventosa A."/>
        </authorList>
    </citation>
    <scope>NUCLEOTIDE SEQUENCE [LARGE SCALE GENOMIC DNA]</scope>
    <source>
        <strain evidence="9 10">F16-60</strain>
    </source>
</reference>
<name>A0A554ND34_9EURY</name>
<feature type="region of interest" description="Disordered" evidence="7">
    <location>
        <begin position="50"/>
        <end position="78"/>
    </location>
</feature>
<keyword evidence="2 6" id="KW-0540">Nuclease</keyword>
<keyword evidence="4 6" id="KW-0378">Hydrolase</keyword>
<dbReference type="PANTHER" id="PTHR39159">
    <property type="match status" value="1"/>
</dbReference>
<dbReference type="Pfam" id="PF04167">
    <property type="entry name" value="DUF402"/>
    <property type="match status" value="1"/>
</dbReference>
<proteinExistence type="inferred from homology"/>
<feature type="region of interest" description="Disordered" evidence="7">
    <location>
        <begin position="332"/>
        <end position="353"/>
    </location>
</feature>
<dbReference type="InterPro" id="IPR035930">
    <property type="entry name" value="FomD-like_sf"/>
</dbReference>
<evidence type="ECO:0000256" key="1">
    <source>
        <dbReference type="ARBA" id="ARBA00022552"/>
    </source>
</evidence>
<dbReference type="InterPro" id="IPR007295">
    <property type="entry name" value="DUF402"/>
</dbReference>
<evidence type="ECO:0000256" key="2">
    <source>
        <dbReference type="ARBA" id="ARBA00022722"/>
    </source>
</evidence>
<keyword evidence="1 6" id="KW-0698">rRNA processing</keyword>
<dbReference type="InParanoid" id="A0A554ND34"/>
<dbReference type="Gene3D" id="2.40.380.10">
    <property type="entry name" value="FomD-like"/>
    <property type="match status" value="1"/>
</dbReference>
<dbReference type="GO" id="GO:0006364">
    <property type="term" value="P:rRNA processing"/>
    <property type="evidence" value="ECO:0007669"/>
    <property type="project" value="UniProtKB-UniRule"/>
</dbReference>
<dbReference type="GO" id="GO:0035925">
    <property type="term" value="F:mRNA 3'-UTR AU-rich region binding"/>
    <property type="evidence" value="ECO:0007669"/>
    <property type="project" value="UniProtKB-UniRule"/>
</dbReference>
<comment type="similarity">
    <text evidence="6">Belongs to the FAU-1 family.</text>
</comment>
<evidence type="ECO:0000313" key="10">
    <source>
        <dbReference type="Proteomes" id="UP000319894"/>
    </source>
</evidence>
<dbReference type="SUPFAM" id="SSF159234">
    <property type="entry name" value="FomD-like"/>
    <property type="match status" value="1"/>
</dbReference>
<dbReference type="RefSeq" id="WP_144261123.1">
    <property type="nucleotide sequence ID" value="NZ_QMDX01000002.1"/>
</dbReference>
<gene>
    <name evidence="6" type="primary">fau-1</name>
    <name evidence="9" type="ORF">DP107_05390</name>
</gene>